<name>A0A9Q1BY80_HOLLE</name>
<comment type="caution">
    <text evidence="2">The sequence shown here is derived from an EMBL/GenBank/DDBJ whole genome shotgun (WGS) entry which is preliminary data.</text>
</comment>
<sequence>MNGMASLKLATLVRGFSTCGALQGSNRYARITSKMGTSKFHPRRGAQPVGLNHGDSKSTKK</sequence>
<evidence type="ECO:0000313" key="3">
    <source>
        <dbReference type="Proteomes" id="UP001152320"/>
    </source>
</evidence>
<accession>A0A9Q1BY80</accession>
<evidence type="ECO:0000313" key="2">
    <source>
        <dbReference type="EMBL" id="KAJ8034912.1"/>
    </source>
</evidence>
<keyword evidence="3" id="KW-1185">Reference proteome</keyword>
<protein>
    <submittedName>
        <fullName evidence="2">Uncharacterized protein</fullName>
    </submittedName>
</protein>
<dbReference type="EMBL" id="JAIZAY010000010">
    <property type="protein sequence ID" value="KAJ8034912.1"/>
    <property type="molecule type" value="Genomic_DNA"/>
</dbReference>
<feature type="region of interest" description="Disordered" evidence="1">
    <location>
        <begin position="34"/>
        <end position="61"/>
    </location>
</feature>
<evidence type="ECO:0000256" key="1">
    <source>
        <dbReference type="SAM" id="MobiDB-lite"/>
    </source>
</evidence>
<dbReference type="Proteomes" id="UP001152320">
    <property type="component" value="Chromosome 10"/>
</dbReference>
<gene>
    <name evidence="2" type="ORF">HOLleu_21939</name>
</gene>
<proteinExistence type="predicted"/>
<organism evidence="2 3">
    <name type="scientific">Holothuria leucospilota</name>
    <name type="common">Black long sea cucumber</name>
    <name type="synonym">Mertensiothuria leucospilota</name>
    <dbReference type="NCBI Taxonomy" id="206669"/>
    <lineage>
        <taxon>Eukaryota</taxon>
        <taxon>Metazoa</taxon>
        <taxon>Echinodermata</taxon>
        <taxon>Eleutherozoa</taxon>
        <taxon>Echinozoa</taxon>
        <taxon>Holothuroidea</taxon>
        <taxon>Aspidochirotacea</taxon>
        <taxon>Aspidochirotida</taxon>
        <taxon>Holothuriidae</taxon>
        <taxon>Holothuria</taxon>
    </lineage>
</organism>
<dbReference type="AlphaFoldDB" id="A0A9Q1BY80"/>
<reference evidence="2" key="1">
    <citation type="submission" date="2021-10" db="EMBL/GenBank/DDBJ databases">
        <title>Tropical sea cucumber genome reveals ecological adaptation and Cuvierian tubules defense mechanism.</title>
        <authorList>
            <person name="Chen T."/>
        </authorList>
    </citation>
    <scope>NUCLEOTIDE SEQUENCE</scope>
    <source>
        <strain evidence="2">Nanhai2018</strain>
        <tissue evidence="2">Muscle</tissue>
    </source>
</reference>